<proteinExistence type="predicted"/>
<dbReference type="EMBL" id="LN871598">
    <property type="protein sequence ID" value="CTQ41026.1"/>
    <property type="molecule type" value="Genomic_DNA"/>
</dbReference>
<reference evidence="1 2" key="1">
    <citation type="journal article" date="2012" name="Nucleic Acids Res.">
        <title>Sequencing of the smallest Apicomplexan genome from the human pathogen Babesia microti.</title>
        <authorList>
            <person name="Cornillot E."/>
            <person name="Hadj-Kaddour K."/>
            <person name="Dassouli A."/>
            <person name="Noel B."/>
            <person name="Ranwez V."/>
            <person name="Vacherie B."/>
            <person name="Augagneur Y."/>
            <person name="Bres V."/>
            <person name="Duclos A."/>
            <person name="Randazzo S."/>
            <person name="Carcy B."/>
            <person name="Debierre-Grockiego F."/>
            <person name="Delbecq S."/>
            <person name="Moubri-Menage K."/>
            <person name="Shams-Eldin H."/>
            <person name="Usmani-Brown S."/>
            <person name="Bringaud F."/>
            <person name="Wincker P."/>
            <person name="Vivares C.P."/>
            <person name="Schwarz R.T."/>
            <person name="Schetters T.P."/>
            <person name="Krause P.J."/>
            <person name="Gorenflot A."/>
            <person name="Berry V."/>
            <person name="Barbe V."/>
            <person name="Ben Mamoun C."/>
        </authorList>
    </citation>
    <scope>NUCLEOTIDE SEQUENCE [LARGE SCALE GENOMIC DNA]</scope>
    <source>
        <strain evidence="1 2">RI</strain>
    </source>
</reference>
<reference evidence="1 2" key="2">
    <citation type="journal article" date="2013" name="PLoS ONE">
        <title>Whole genome mapping and re-organization of the nuclear and mitochondrial genomes of Babesia microti isolates.</title>
        <authorList>
            <person name="Cornillot E."/>
            <person name="Dassouli A."/>
            <person name="Garg A."/>
            <person name="Pachikara N."/>
            <person name="Randazzo S."/>
            <person name="Depoix D."/>
            <person name="Carcy B."/>
            <person name="Delbecq S."/>
            <person name="Frutos R."/>
            <person name="Silva J.C."/>
            <person name="Sutton R."/>
            <person name="Krause P.J."/>
            <person name="Mamoun C.B."/>
        </authorList>
    </citation>
    <scope>NUCLEOTIDE SEQUENCE [LARGE SCALE GENOMIC DNA]</scope>
    <source>
        <strain evidence="1 2">RI</strain>
    </source>
</reference>
<evidence type="ECO:0000313" key="2">
    <source>
        <dbReference type="Proteomes" id="UP000002899"/>
    </source>
</evidence>
<evidence type="ECO:0000313" key="1">
    <source>
        <dbReference type="EMBL" id="CTQ41026.1"/>
    </source>
</evidence>
<dbReference type="VEuPathDB" id="PiroplasmaDB:BMR1_03g02135"/>
<keyword evidence="2" id="KW-1185">Reference proteome</keyword>
<accession>A0A0K3ATY8</accession>
<reference evidence="1 2" key="3">
    <citation type="journal article" date="2016" name="Sci. Rep.">
        <title>Genome-wide diversity and gene expression profiling of Babesia microti isolates identify polymorphic genes that mediate host-pathogen interactions.</title>
        <authorList>
            <person name="Silva J.C."/>
            <person name="Cornillot E."/>
            <person name="McCracken C."/>
            <person name="Usmani-Brown S."/>
            <person name="Dwivedi A."/>
            <person name="Ifeonu O.O."/>
            <person name="Crabtree J."/>
            <person name="Gotia H.T."/>
            <person name="Virji A.Z."/>
            <person name="Reynes C."/>
            <person name="Colinge J."/>
            <person name="Kumar V."/>
            <person name="Lawres L."/>
            <person name="Pazzi J.E."/>
            <person name="Pablo J.V."/>
            <person name="Hung C."/>
            <person name="Brancato J."/>
            <person name="Kumari P."/>
            <person name="Orvis J."/>
            <person name="Tretina K."/>
            <person name="Chibucos M."/>
            <person name="Ott S."/>
            <person name="Sadzewicz L."/>
            <person name="Sengamalay N."/>
            <person name="Shetty A.C."/>
            <person name="Su Q."/>
            <person name="Tallon L."/>
            <person name="Fraser C.M."/>
            <person name="Frutos R."/>
            <person name="Molina D.M."/>
            <person name="Krause P.J."/>
            <person name="Ben Mamoun C."/>
        </authorList>
    </citation>
    <scope>NUCLEOTIDE SEQUENCE [LARGE SCALE GENOMIC DNA]</scope>
    <source>
        <strain evidence="1 2">RI</strain>
    </source>
</reference>
<protein>
    <submittedName>
        <fullName evidence="1">Uncharacterized protein</fullName>
    </submittedName>
</protein>
<sequence length="505" mass="57187">MRIISNYCRILRANLDIGDIEAAGNMAIMAMESIKNSKQAAYYLNFVSKYPEVSLDRSKLLHMLSKYHSSASIRDLCLMANAMCKFNISDPKFTEYFTHFIKNNITSFTIIDACQSLFYLSKIGDTSLYLQLVKYLANRQLSSHAITSIITSARQLSIDPCNYGFVFKKIPAVIPTFSSRQASTVLGYGAKYLNTNSIVQLSDVIIRNKYSSARDLVVALNALAARNNSLTSSQISIIYLKLNSMDLSLLDCIGVLNSSSKMAESLPREAFTCCKQACNMILNNLSDYAIEEISHLPLVVYKLKWLNTCKLLSQIHSHLLYHINCGNNLVPHLFAYLRGLSLNHAKHPLQLHDLYKFKTVLLDNLNTIPLRDYAATINASSLLFPDMKPRNIQLLKSSISEHVEYATFKDYALLMKSLQRWDALDDEVLTLFAERVAIHINLSVKDNPSPVSPVSIASLCKILLDKGYKSEFLINIMRRYIRKYSDQLNEQQVYVIGQFLEQKNA</sequence>
<name>A0A0K3ATY8_BABMR</name>
<gene>
    <name evidence="1" type="ORF">BMR1_03g02135</name>
</gene>
<dbReference type="GeneID" id="24425068"/>
<dbReference type="RefSeq" id="XP_012649037.1">
    <property type="nucleotide sequence ID" value="XM_012793583.1"/>
</dbReference>
<dbReference type="KEGG" id="bmic:BMR1_03g02135"/>
<organism evidence="1 2">
    <name type="scientific">Babesia microti (strain RI)</name>
    <dbReference type="NCBI Taxonomy" id="1133968"/>
    <lineage>
        <taxon>Eukaryota</taxon>
        <taxon>Sar</taxon>
        <taxon>Alveolata</taxon>
        <taxon>Apicomplexa</taxon>
        <taxon>Aconoidasida</taxon>
        <taxon>Piroplasmida</taxon>
        <taxon>Babesiidae</taxon>
        <taxon>Babesia</taxon>
    </lineage>
</organism>
<dbReference type="Proteomes" id="UP000002899">
    <property type="component" value="Chromosome III"/>
</dbReference>
<dbReference type="AlphaFoldDB" id="A0A0K3ATY8"/>